<reference evidence="2" key="1">
    <citation type="submission" date="2018-05" db="EMBL/GenBank/DDBJ databases">
        <authorList>
            <person name="Lanie J.A."/>
            <person name="Ng W.-L."/>
            <person name="Kazmierczak K.M."/>
            <person name="Andrzejewski T.M."/>
            <person name="Davidsen T.M."/>
            <person name="Wayne K.J."/>
            <person name="Tettelin H."/>
            <person name="Glass J.I."/>
            <person name="Rusch D."/>
            <person name="Podicherti R."/>
            <person name="Tsui H.-C.T."/>
            <person name="Winkler M.E."/>
        </authorList>
    </citation>
    <scope>NUCLEOTIDE SEQUENCE</scope>
</reference>
<accession>A0A382P519</accession>
<dbReference type="InterPro" id="IPR046363">
    <property type="entry name" value="MS_N_TIM-barrel_dom"/>
</dbReference>
<gene>
    <name evidence="2" type="ORF">METZ01_LOCUS321307</name>
</gene>
<dbReference type="EMBL" id="UINC01104924">
    <property type="protein sequence ID" value="SVC68453.1"/>
    <property type="molecule type" value="Genomic_DNA"/>
</dbReference>
<name>A0A382P519_9ZZZZ</name>
<evidence type="ECO:0000259" key="1">
    <source>
        <dbReference type="Pfam" id="PF20656"/>
    </source>
</evidence>
<dbReference type="AlphaFoldDB" id="A0A382P519"/>
<dbReference type="PANTHER" id="PTHR42739:SF1">
    <property type="entry name" value="MALATE SYNTHASE G"/>
    <property type="match status" value="1"/>
</dbReference>
<dbReference type="GO" id="GO:0004474">
    <property type="term" value="F:malate synthase activity"/>
    <property type="evidence" value="ECO:0007669"/>
    <property type="project" value="InterPro"/>
</dbReference>
<dbReference type="Pfam" id="PF20656">
    <property type="entry name" value="MS_N"/>
    <property type="match status" value="1"/>
</dbReference>
<protein>
    <recommendedName>
        <fullName evidence="1">Malate synthase N-terminal domain-containing protein</fullName>
    </recommendedName>
</protein>
<dbReference type="PANTHER" id="PTHR42739">
    <property type="entry name" value="MALATE SYNTHASE G"/>
    <property type="match status" value="1"/>
</dbReference>
<feature type="non-terminal residue" evidence="2">
    <location>
        <position position="70"/>
    </location>
</feature>
<dbReference type="InterPro" id="IPR006253">
    <property type="entry name" value="Malate_synthG"/>
</dbReference>
<dbReference type="GO" id="GO:0009436">
    <property type="term" value="P:glyoxylate catabolic process"/>
    <property type="evidence" value="ECO:0007669"/>
    <property type="project" value="TreeGrafter"/>
</dbReference>
<evidence type="ECO:0000313" key="2">
    <source>
        <dbReference type="EMBL" id="SVC68453.1"/>
    </source>
</evidence>
<feature type="domain" description="Malate synthase N-terminal" evidence="1">
    <location>
        <begin position="3"/>
        <end position="29"/>
    </location>
</feature>
<sequence length="70" mass="8142">MNDLQDENTQLLKKRDSLQTQIDKWHLENNEIDPTCYKNFLKDIGYIVSEPSKFSIDVDRVDDEIANIAG</sequence>
<dbReference type="Gene3D" id="3.20.20.360">
    <property type="entry name" value="Malate synthase, domain 3"/>
    <property type="match status" value="1"/>
</dbReference>
<dbReference type="SUPFAM" id="SSF51645">
    <property type="entry name" value="Malate synthase G"/>
    <property type="match status" value="1"/>
</dbReference>
<dbReference type="GO" id="GO:0006097">
    <property type="term" value="P:glyoxylate cycle"/>
    <property type="evidence" value="ECO:0007669"/>
    <property type="project" value="InterPro"/>
</dbReference>
<organism evidence="2">
    <name type="scientific">marine metagenome</name>
    <dbReference type="NCBI Taxonomy" id="408172"/>
    <lineage>
        <taxon>unclassified sequences</taxon>
        <taxon>metagenomes</taxon>
        <taxon>ecological metagenomes</taxon>
    </lineage>
</organism>
<proteinExistence type="predicted"/>
<dbReference type="InterPro" id="IPR011076">
    <property type="entry name" value="Malate_synth_sf"/>
</dbReference>
<dbReference type="InterPro" id="IPR048356">
    <property type="entry name" value="MS_N"/>
</dbReference>
<dbReference type="GO" id="GO:0000287">
    <property type="term" value="F:magnesium ion binding"/>
    <property type="evidence" value="ECO:0007669"/>
    <property type="project" value="TreeGrafter"/>
</dbReference>
<dbReference type="GO" id="GO:0005829">
    <property type="term" value="C:cytosol"/>
    <property type="evidence" value="ECO:0007669"/>
    <property type="project" value="TreeGrafter"/>
</dbReference>